<proteinExistence type="predicted"/>
<dbReference type="Proteomes" id="UP000824533">
    <property type="component" value="Linkage Group LG14"/>
</dbReference>
<gene>
    <name evidence="1" type="ORF">K1T71_008408</name>
</gene>
<dbReference type="EMBL" id="CM034400">
    <property type="protein sequence ID" value="KAJ0176234.1"/>
    <property type="molecule type" value="Genomic_DNA"/>
</dbReference>
<protein>
    <submittedName>
        <fullName evidence="1">Uncharacterized protein</fullName>
    </submittedName>
</protein>
<evidence type="ECO:0000313" key="1">
    <source>
        <dbReference type="EMBL" id="KAJ0176234.1"/>
    </source>
</evidence>
<evidence type="ECO:0000313" key="2">
    <source>
        <dbReference type="Proteomes" id="UP000824533"/>
    </source>
</evidence>
<reference evidence="1 2" key="1">
    <citation type="journal article" date="2021" name="Front. Genet.">
        <title>Chromosome-Level Genome Assembly Reveals Significant Gene Expansion in the Toll and IMD Signaling Pathways of Dendrolimus kikuchii.</title>
        <authorList>
            <person name="Zhou J."/>
            <person name="Wu P."/>
            <person name="Xiong Z."/>
            <person name="Liu N."/>
            <person name="Zhao N."/>
            <person name="Ji M."/>
            <person name="Qiu Y."/>
            <person name="Yang B."/>
        </authorList>
    </citation>
    <scope>NUCLEOTIDE SEQUENCE [LARGE SCALE GENOMIC DNA]</scope>
    <source>
        <strain evidence="1">Ann1</strain>
    </source>
</reference>
<name>A0ACC1CWY2_9NEOP</name>
<comment type="caution">
    <text evidence="1">The sequence shown here is derived from an EMBL/GenBank/DDBJ whole genome shotgun (WGS) entry which is preliminary data.</text>
</comment>
<accession>A0ACC1CWY2</accession>
<organism evidence="1 2">
    <name type="scientific">Dendrolimus kikuchii</name>
    <dbReference type="NCBI Taxonomy" id="765133"/>
    <lineage>
        <taxon>Eukaryota</taxon>
        <taxon>Metazoa</taxon>
        <taxon>Ecdysozoa</taxon>
        <taxon>Arthropoda</taxon>
        <taxon>Hexapoda</taxon>
        <taxon>Insecta</taxon>
        <taxon>Pterygota</taxon>
        <taxon>Neoptera</taxon>
        <taxon>Endopterygota</taxon>
        <taxon>Lepidoptera</taxon>
        <taxon>Glossata</taxon>
        <taxon>Ditrysia</taxon>
        <taxon>Bombycoidea</taxon>
        <taxon>Lasiocampidae</taxon>
        <taxon>Dendrolimus</taxon>
    </lineage>
</organism>
<keyword evidence="2" id="KW-1185">Reference proteome</keyword>
<sequence length="520" mass="60132">MEEPKSIIQYRNIANCCRTCLEDLLNKEIFDLFSDISDSVNVAEMLKTCFSIKISPHDKLPKKLCETCYNSLVGFHAFKIQAQNIDQKLNEHFCMNVVYNENNNKIIDETVLDAKCKDFMNEIDDYDDVAHGNTENTDIFCVPYPSTVDNVLDYDNHCESNNSVPLETSIPKSKKIGKHKHVQEAETKVLVNKSQSIEKERHESFECDICSAKFKTKNSLSGHKRKHAAKGRVLSCVSCGKIFKKISHLKRHELTHDTKKPYKCMLCKKSYKRMVLLEEHLNRHKDGSARRCPFCPKSFWHMATLAEHVKRHTNSMQHLCSVCGKKFSSTGNLKQHQLRHAGEKSYACEMCPKKFVSKGELKTHIITHTGERLFSCEKCPAKFTRRSTLLKHNFRHLGIKPYNCDTCPMKFITKSHLIRHCRVHTGERPYRCEICDRTFTQSNDLEKHKRAHFGNEIYECPVCSQRFRLKMELTQHESEHFISSKLEQMRVNTENVITTPLGPGNIENVTETNSGIMIEH</sequence>